<dbReference type="GO" id="GO:0004497">
    <property type="term" value="F:monooxygenase activity"/>
    <property type="evidence" value="ECO:0007669"/>
    <property type="project" value="UniProtKB-KW"/>
</dbReference>
<dbReference type="PRINTS" id="PR00463">
    <property type="entry name" value="EP450I"/>
</dbReference>
<dbReference type="GO" id="GO:0005506">
    <property type="term" value="F:iron ion binding"/>
    <property type="evidence" value="ECO:0007669"/>
    <property type="project" value="InterPro"/>
</dbReference>
<dbReference type="GO" id="GO:0020037">
    <property type="term" value="F:heme binding"/>
    <property type="evidence" value="ECO:0007669"/>
    <property type="project" value="InterPro"/>
</dbReference>
<dbReference type="PROSITE" id="PS00086">
    <property type="entry name" value="CYTOCHROME_P450"/>
    <property type="match status" value="1"/>
</dbReference>
<keyword evidence="4 5" id="KW-0349">Heme</keyword>
<dbReference type="InterPro" id="IPR017972">
    <property type="entry name" value="Cyt_P450_CS"/>
</dbReference>
<reference evidence="7 8" key="1">
    <citation type="journal article" date="2019" name="Sci. Rep.">
        <title>A high-quality genome of Eragrostis curvula grass provides insights into Poaceae evolution and supports new strategies to enhance forage quality.</title>
        <authorList>
            <person name="Carballo J."/>
            <person name="Santos B.A.C.M."/>
            <person name="Zappacosta D."/>
            <person name="Garbus I."/>
            <person name="Selva J.P."/>
            <person name="Gallo C.A."/>
            <person name="Diaz A."/>
            <person name="Albertini E."/>
            <person name="Caccamo M."/>
            <person name="Echenique V."/>
        </authorList>
    </citation>
    <scope>NUCLEOTIDE SEQUENCE [LARGE SCALE GENOMIC DNA]</scope>
    <source>
        <strain evidence="8">cv. Victoria</strain>
        <tissue evidence="7">Leaf</tissue>
    </source>
</reference>
<sequence length="518" mass="57762">MEDQHYYLYYLGLALVSLLVVLATRRRSAISHGQLRLPPGPWQLPVIGTLHHTFGKLPHHAMRDLARRYGPVMLLRNGEVAAVVVSSREAAREVMKTQDTAFATRQLSATLTLLTSGGRNIIFAPYGDHWRRLRKIATTKLLSARRVLSFRAVREEEVAAMLRACASADASRKEGSRSVVEMREVLSALVADTTMRAAMGDRCKDRHAFMRELDTLIELSAGFNPADLWPSSRVASRLSSAMRRAGECREVLWRLLDGIINEHLERMMGSGDGSGEEVEDLLQVLLKILKDGGEDMPLDMDVIKLVIFDIFAGSETTAPTLEWAMAELVGNPRVLKRATEEVRRAFGADGCVREHKLAGTELPYLQLVIRETFRLHAPIPFLIPRASREACRVLGYDVPRGITVLVNAWAIGRDEACWPGDPEEFRPERFEQDGAAADVDFRGTDFELVPFGAGRRMCPGMSFALANIELAVASLLFHFDWEAVSDLADRTEEFGLVARRKSNLLLRPILRVPVPAQG</sequence>
<protein>
    <recommendedName>
        <fullName evidence="9">Cytochrome P450</fullName>
    </recommendedName>
</protein>
<evidence type="ECO:0000256" key="3">
    <source>
        <dbReference type="ARBA" id="ARBA00023004"/>
    </source>
</evidence>
<dbReference type="FunFam" id="1.10.630.10:FF:000064">
    <property type="entry name" value="Cytochrome P450 monooxygenase"/>
    <property type="match status" value="1"/>
</dbReference>
<gene>
    <name evidence="7" type="ORF">EJB05_05733</name>
</gene>
<dbReference type="PANTHER" id="PTHR47955:SF21">
    <property type="entry name" value="OS06G0642300 PROTEIN"/>
    <property type="match status" value="1"/>
</dbReference>
<comment type="caution">
    <text evidence="7">The sequence shown here is derived from an EMBL/GenBank/DDBJ whole genome shotgun (WGS) entry which is preliminary data.</text>
</comment>
<feature type="binding site" description="axial binding residue" evidence="4">
    <location>
        <position position="458"/>
    </location>
    <ligand>
        <name>heme</name>
        <dbReference type="ChEBI" id="CHEBI:30413"/>
    </ligand>
    <ligandPart>
        <name>Fe</name>
        <dbReference type="ChEBI" id="CHEBI:18248"/>
    </ligandPart>
</feature>
<dbReference type="Pfam" id="PF00067">
    <property type="entry name" value="p450"/>
    <property type="match status" value="1"/>
</dbReference>
<dbReference type="AlphaFoldDB" id="A0A5J9WBV8"/>
<dbReference type="OrthoDB" id="588764at2759"/>
<evidence type="ECO:0000256" key="6">
    <source>
        <dbReference type="SAM" id="Phobius"/>
    </source>
</evidence>
<dbReference type="InterPro" id="IPR001128">
    <property type="entry name" value="Cyt_P450"/>
</dbReference>
<keyword evidence="8" id="KW-1185">Reference proteome</keyword>
<dbReference type="PRINTS" id="PR00385">
    <property type="entry name" value="P450"/>
</dbReference>
<dbReference type="InterPro" id="IPR002401">
    <property type="entry name" value="Cyt_P450_E_grp-I"/>
</dbReference>
<feature type="transmembrane region" description="Helical" evidence="6">
    <location>
        <begin position="6"/>
        <end position="24"/>
    </location>
</feature>
<proteinExistence type="inferred from homology"/>
<keyword evidence="5" id="KW-0503">Monooxygenase</keyword>
<keyword evidence="5" id="KW-0560">Oxidoreductase</keyword>
<keyword evidence="6" id="KW-0472">Membrane</keyword>
<dbReference type="SUPFAM" id="SSF48264">
    <property type="entry name" value="Cytochrome P450"/>
    <property type="match status" value="1"/>
</dbReference>
<name>A0A5J9WBV8_9POAL</name>
<comment type="cofactor">
    <cofactor evidence="4">
        <name>heme</name>
        <dbReference type="ChEBI" id="CHEBI:30413"/>
    </cofactor>
</comment>
<evidence type="ECO:0000313" key="8">
    <source>
        <dbReference type="Proteomes" id="UP000324897"/>
    </source>
</evidence>
<dbReference type="Gene3D" id="1.10.630.10">
    <property type="entry name" value="Cytochrome P450"/>
    <property type="match status" value="1"/>
</dbReference>
<keyword evidence="6" id="KW-0812">Transmembrane</keyword>
<keyword evidence="2 4" id="KW-0479">Metal-binding</keyword>
<dbReference type="PANTHER" id="PTHR47955">
    <property type="entry name" value="CYTOCHROME P450 FAMILY 71 PROTEIN"/>
    <property type="match status" value="1"/>
</dbReference>
<dbReference type="Proteomes" id="UP000324897">
    <property type="component" value="Chromosome 5"/>
</dbReference>
<evidence type="ECO:0008006" key="9">
    <source>
        <dbReference type="Google" id="ProtNLM"/>
    </source>
</evidence>
<keyword evidence="6" id="KW-1133">Transmembrane helix</keyword>
<keyword evidence="3 4" id="KW-0408">Iron</keyword>
<dbReference type="CDD" id="cd11072">
    <property type="entry name" value="CYP71-like"/>
    <property type="match status" value="1"/>
</dbReference>
<dbReference type="GO" id="GO:0016705">
    <property type="term" value="F:oxidoreductase activity, acting on paired donors, with incorporation or reduction of molecular oxygen"/>
    <property type="evidence" value="ECO:0007669"/>
    <property type="project" value="InterPro"/>
</dbReference>
<organism evidence="7 8">
    <name type="scientific">Eragrostis curvula</name>
    <name type="common">weeping love grass</name>
    <dbReference type="NCBI Taxonomy" id="38414"/>
    <lineage>
        <taxon>Eukaryota</taxon>
        <taxon>Viridiplantae</taxon>
        <taxon>Streptophyta</taxon>
        <taxon>Embryophyta</taxon>
        <taxon>Tracheophyta</taxon>
        <taxon>Spermatophyta</taxon>
        <taxon>Magnoliopsida</taxon>
        <taxon>Liliopsida</taxon>
        <taxon>Poales</taxon>
        <taxon>Poaceae</taxon>
        <taxon>PACMAD clade</taxon>
        <taxon>Chloridoideae</taxon>
        <taxon>Eragrostideae</taxon>
        <taxon>Eragrostidinae</taxon>
        <taxon>Eragrostis</taxon>
    </lineage>
</organism>
<evidence type="ECO:0000256" key="1">
    <source>
        <dbReference type="ARBA" id="ARBA00010617"/>
    </source>
</evidence>
<comment type="similarity">
    <text evidence="1 5">Belongs to the cytochrome P450 family.</text>
</comment>
<evidence type="ECO:0000256" key="2">
    <source>
        <dbReference type="ARBA" id="ARBA00022723"/>
    </source>
</evidence>
<evidence type="ECO:0000256" key="5">
    <source>
        <dbReference type="RuleBase" id="RU000461"/>
    </source>
</evidence>
<dbReference type="EMBL" id="RWGY01000004">
    <property type="protein sequence ID" value="TVU46212.1"/>
    <property type="molecule type" value="Genomic_DNA"/>
</dbReference>
<evidence type="ECO:0000256" key="4">
    <source>
        <dbReference type="PIRSR" id="PIRSR602401-1"/>
    </source>
</evidence>
<evidence type="ECO:0000313" key="7">
    <source>
        <dbReference type="EMBL" id="TVU46212.1"/>
    </source>
</evidence>
<feature type="non-terminal residue" evidence="7">
    <location>
        <position position="1"/>
    </location>
</feature>
<dbReference type="InterPro" id="IPR036396">
    <property type="entry name" value="Cyt_P450_sf"/>
</dbReference>
<accession>A0A5J9WBV8</accession>
<dbReference type="Gramene" id="TVU46212">
    <property type="protein sequence ID" value="TVU46212"/>
    <property type="gene ID" value="EJB05_05733"/>
</dbReference>